<dbReference type="InterPro" id="IPR013078">
    <property type="entry name" value="His_Pase_superF_clade-1"/>
</dbReference>
<dbReference type="RefSeq" id="WP_301720685.1">
    <property type="nucleotide sequence ID" value="NZ_JAGGJC010000001.1"/>
</dbReference>
<gene>
    <name evidence="1" type="ORF">J6I92_00090</name>
</gene>
<dbReference type="EMBL" id="JAGGJC010000001">
    <property type="protein sequence ID" value="MDN7128273.1"/>
    <property type="molecule type" value="Genomic_DNA"/>
</dbReference>
<dbReference type="SMART" id="SM00855">
    <property type="entry name" value="PGAM"/>
    <property type="match status" value="1"/>
</dbReference>
<name>A0ABT8MEF8_9GAMM</name>
<dbReference type="Proteomes" id="UP001169491">
    <property type="component" value="Unassembled WGS sequence"/>
</dbReference>
<evidence type="ECO:0000313" key="1">
    <source>
        <dbReference type="EMBL" id="MDN7128273.1"/>
    </source>
</evidence>
<keyword evidence="2" id="KW-1185">Reference proteome</keyword>
<comment type="caution">
    <text evidence="1">The sequence shown here is derived from an EMBL/GenBank/DDBJ whole genome shotgun (WGS) entry which is preliminary data.</text>
</comment>
<dbReference type="CDD" id="cd07040">
    <property type="entry name" value="HP"/>
    <property type="match status" value="1"/>
</dbReference>
<evidence type="ECO:0000313" key="2">
    <source>
        <dbReference type="Proteomes" id="UP001169491"/>
    </source>
</evidence>
<dbReference type="PANTHER" id="PTHR48100:SF1">
    <property type="entry name" value="HISTIDINE PHOSPHATASE FAMILY PROTEIN-RELATED"/>
    <property type="match status" value="1"/>
</dbReference>
<dbReference type="Pfam" id="PF00300">
    <property type="entry name" value="His_Phos_1"/>
    <property type="match status" value="1"/>
</dbReference>
<dbReference type="InterPro" id="IPR029033">
    <property type="entry name" value="His_PPase_superfam"/>
</dbReference>
<dbReference type="SUPFAM" id="SSF53254">
    <property type="entry name" value="Phosphoglycerate mutase-like"/>
    <property type="match status" value="1"/>
</dbReference>
<sequence length="147" mass="16246">MAKDFTIVVVRHAEKAVAESDPALNSKGKQRAQLLAEMLSKLDLEAVYSTPFQRTEQTAQPVAKRFDLAVQNYKAGDGEVLVEKLLAAEQTALVVGHSNTVPGIVGALGVEVESMTEKEYGDVFLLHFRDGQPRLHRLMIPMIEEKE</sequence>
<proteinExistence type="predicted"/>
<reference evidence="1 2" key="1">
    <citation type="submission" date="2021-03" db="EMBL/GenBank/DDBJ databases">
        <title>Pseudidiomarina terrestris, a new bacterium isolated from saline soil.</title>
        <authorList>
            <person name="Galisteo C."/>
            <person name="De La Haba R."/>
            <person name="Sanchez-Porro C."/>
            <person name="Ventosa A."/>
        </authorList>
    </citation>
    <scope>NUCLEOTIDE SEQUENCE [LARGE SCALE GENOMIC DNA]</scope>
    <source>
        <strain evidence="2">1APR75-15</strain>
    </source>
</reference>
<dbReference type="Gene3D" id="3.40.50.1240">
    <property type="entry name" value="Phosphoglycerate mutase-like"/>
    <property type="match status" value="1"/>
</dbReference>
<organism evidence="1 2">
    <name type="scientific">Pseudidiomarina terrestris</name>
    <dbReference type="NCBI Taxonomy" id="2820060"/>
    <lineage>
        <taxon>Bacteria</taxon>
        <taxon>Pseudomonadati</taxon>
        <taxon>Pseudomonadota</taxon>
        <taxon>Gammaproteobacteria</taxon>
        <taxon>Alteromonadales</taxon>
        <taxon>Idiomarinaceae</taxon>
        <taxon>Pseudidiomarina</taxon>
    </lineage>
</organism>
<dbReference type="InterPro" id="IPR050275">
    <property type="entry name" value="PGM_Phosphatase"/>
</dbReference>
<dbReference type="PANTHER" id="PTHR48100">
    <property type="entry name" value="BROAD-SPECIFICITY PHOSPHATASE YOR283W-RELATED"/>
    <property type="match status" value="1"/>
</dbReference>
<protein>
    <submittedName>
        <fullName evidence="1">Histidine phosphatase family protein</fullName>
    </submittedName>
</protein>
<accession>A0ABT8MEF8</accession>